<dbReference type="Proteomes" id="UP000638043">
    <property type="component" value="Unassembled WGS sequence"/>
</dbReference>
<dbReference type="EMBL" id="BMMQ01000001">
    <property type="protein sequence ID" value="GGO59083.1"/>
    <property type="molecule type" value="Genomic_DNA"/>
</dbReference>
<keyword evidence="3" id="KW-1185">Reference proteome</keyword>
<comment type="caution">
    <text evidence="2">The sequence shown here is derived from an EMBL/GenBank/DDBJ whole genome shotgun (WGS) entry which is preliminary data.</text>
</comment>
<evidence type="ECO:0000313" key="2">
    <source>
        <dbReference type="EMBL" id="GGO59083.1"/>
    </source>
</evidence>
<accession>A0ABQ2MWG5</accession>
<keyword evidence="1" id="KW-1133">Transmembrane helix</keyword>
<dbReference type="PROSITE" id="PS51257">
    <property type="entry name" value="PROKAR_LIPOPROTEIN"/>
    <property type="match status" value="1"/>
</dbReference>
<organism evidence="2 3">
    <name type="scientific">Microbacterium nanhaiense</name>
    <dbReference type="NCBI Taxonomy" id="1301026"/>
    <lineage>
        <taxon>Bacteria</taxon>
        <taxon>Bacillati</taxon>
        <taxon>Actinomycetota</taxon>
        <taxon>Actinomycetes</taxon>
        <taxon>Micrococcales</taxon>
        <taxon>Microbacteriaceae</taxon>
        <taxon>Microbacterium</taxon>
    </lineage>
</organism>
<evidence type="ECO:0000256" key="1">
    <source>
        <dbReference type="SAM" id="Phobius"/>
    </source>
</evidence>
<sequence length="66" mass="6746">MKRIWTIWGITALTGVILVGAVVFGAVACAGYAGDVASFCISIFGGGLAVFATGAVAIWLDDEVPR</sequence>
<keyword evidence="1" id="KW-0472">Membrane</keyword>
<feature type="transmembrane region" description="Helical" evidence="1">
    <location>
        <begin position="39"/>
        <end position="60"/>
    </location>
</feature>
<dbReference type="RefSeq" id="WP_188699398.1">
    <property type="nucleotide sequence ID" value="NZ_BMMQ01000001.1"/>
</dbReference>
<name>A0ABQ2MWG5_9MICO</name>
<evidence type="ECO:0000313" key="3">
    <source>
        <dbReference type="Proteomes" id="UP000638043"/>
    </source>
</evidence>
<feature type="transmembrane region" description="Helical" evidence="1">
    <location>
        <begin position="7"/>
        <end position="33"/>
    </location>
</feature>
<gene>
    <name evidence="2" type="ORF">GCM10010910_01180</name>
</gene>
<proteinExistence type="predicted"/>
<keyword evidence="1" id="KW-0812">Transmembrane</keyword>
<protein>
    <submittedName>
        <fullName evidence="2">Uncharacterized protein</fullName>
    </submittedName>
</protein>
<reference evidence="3" key="1">
    <citation type="journal article" date="2019" name="Int. J. Syst. Evol. Microbiol.">
        <title>The Global Catalogue of Microorganisms (GCM) 10K type strain sequencing project: providing services to taxonomists for standard genome sequencing and annotation.</title>
        <authorList>
            <consortium name="The Broad Institute Genomics Platform"/>
            <consortium name="The Broad Institute Genome Sequencing Center for Infectious Disease"/>
            <person name="Wu L."/>
            <person name="Ma J."/>
        </authorList>
    </citation>
    <scope>NUCLEOTIDE SEQUENCE [LARGE SCALE GENOMIC DNA]</scope>
    <source>
        <strain evidence="3">CGMCC 4.7181</strain>
    </source>
</reference>